<dbReference type="EMBL" id="HF935357">
    <property type="protein sequence ID" value="CCX07597.1"/>
    <property type="molecule type" value="Genomic_DNA"/>
</dbReference>
<name>U4L5A7_PYROM</name>
<organism evidence="1 2">
    <name type="scientific">Pyronema omphalodes (strain CBS 100304)</name>
    <name type="common">Pyronema confluens</name>
    <dbReference type="NCBI Taxonomy" id="1076935"/>
    <lineage>
        <taxon>Eukaryota</taxon>
        <taxon>Fungi</taxon>
        <taxon>Dikarya</taxon>
        <taxon>Ascomycota</taxon>
        <taxon>Pezizomycotina</taxon>
        <taxon>Pezizomycetes</taxon>
        <taxon>Pezizales</taxon>
        <taxon>Pyronemataceae</taxon>
        <taxon>Pyronema</taxon>
    </lineage>
</organism>
<accession>U4L5A7</accession>
<sequence length="146" mass="17000">MSWSCLSITVPYQRSNSLNPFIGILSRSDGFNSNFEYNTKSDHKNYAHFKPGTKVVINPCQPQKKKTSKLRPLTNRVNALIHQSARWNYSSKYRSRSFPSAISYAQDNQKLEFHYIWVLLRISISSHRDFLPSEYQCRISCSGSYH</sequence>
<protein>
    <submittedName>
        <fullName evidence="1">Uncharacterized protein</fullName>
    </submittedName>
</protein>
<proteinExistence type="predicted"/>
<keyword evidence="2" id="KW-1185">Reference proteome</keyword>
<gene>
    <name evidence="1" type="ORF">PCON_07186</name>
</gene>
<evidence type="ECO:0000313" key="1">
    <source>
        <dbReference type="EMBL" id="CCX07597.1"/>
    </source>
</evidence>
<dbReference type="Proteomes" id="UP000018144">
    <property type="component" value="Unassembled WGS sequence"/>
</dbReference>
<dbReference type="AlphaFoldDB" id="U4L5A7"/>
<reference evidence="1 2" key="1">
    <citation type="journal article" date="2013" name="PLoS Genet.">
        <title>The genome and development-dependent transcriptomes of Pyronema confluens: a window into fungal evolution.</title>
        <authorList>
            <person name="Traeger S."/>
            <person name="Altegoer F."/>
            <person name="Freitag M."/>
            <person name="Gabaldon T."/>
            <person name="Kempken F."/>
            <person name="Kumar A."/>
            <person name="Marcet-Houben M."/>
            <person name="Poggeler S."/>
            <person name="Stajich J.E."/>
            <person name="Nowrousian M."/>
        </authorList>
    </citation>
    <scope>NUCLEOTIDE SEQUENCE [LARGE SCALE GENOMIC DNA]</scope>
    <source>
        <strain evidence="2">CBS 100304</strain>
        <tissue evidence="1">Vegetative mycelium</tissue>
    </source>
</reference>
<evidence type="ECO:0000313" key="2">
    <source>
        <dbReference type="Proteomes" id="UP000018144"/>
    </source>
</evidence>